<dbReference type="EMBL" id="JAEAOA010000204">
    <property type="protein sequence ID" value="KAK3579740.1"/>
    <property type="molecule type" value="Genomic_DNA"/>
</dbReference>
<evidence type="ECO:0000313" key="1">
    <source>
        <dbReference type="EMBL" id="KAK3579740.1"/>
    </source>
</evidence>
<comment type="caution">
    <text evidence="1">The sequence shown here is derived from an EMBL/GenBank/DDBJ whole genome shotgun (WGS) entry which is preliminary data.</text>
</comment>
<gene>
    <name evidence="1" type="ORF">CHS0354_002387</name>
</gene>
<sequence length="196" mass="22272">MCIGRKQHVNKSNNKIVTGPKRKFEPNVLNSQTNTATLNGTTSLSVSFSQPANSTAIAEQNGRKRVLVTSSALENHRHSNEQYLGLKIDYHDLIPQGNVNSRESLVASIVNDPVEYAMPQKGARYKTTIKMLPFKDSGIYEEYEYSRPFKHAIPIEGSYTKSGYDKANLPNFQYEDYDTSIDVRRHRLLPHYESFV</sequence>
<reference evidence="1" key="3">
    <citation type="submission" date="2023-05" db="EMBL/GenBank/DDBJ databases">
        <authorList>
            <person name="Smith C.H."/>
        </authorList>
    </citation>
    <scope>NUCLEOTIDE SEQUENCE</scope>
    <source>
        <strain evidence="1">CHS0354</strain>
        <tissue evidence="1">Mantle</tissue>
    </source>
</reference>
<name>A0AAE0RUF7_9BIVA</name>
<organism evidence="1 2">
    <name type="scientific">Potamilus streckersoni</name>
    <dbReference type="NCBI Taxonomy" id="2493646"/>
    <lineage>
        <taxon>Eukaryota</taxon>
        <taxon>Metazoa</taxon>
        <taxon>Spiralia</taxon>
        <taxon>Lophotrochozoa</taxon>
        <taxon>Mollusca</taxon>
        <taxon>Bivalvia</taxon>
        <taxon>Autobranchia</taxon>
        <taxon>Heteroconchia</taxon>
        <taxon>Palaeoheterodonta</taxon>
        <taxon>Unionida</taxon>
        <taxon>Unionoidea</taxon>
        <taxon>Unionidae</taxon>
        <taxon>Ambleminae</taxon>
        <taxon>Lampsilini</taxon>
        <taxon>Potamilus</taxon>
    </lineage>
</organism>
<reference evidence="1" key="1">
    <citation type="journal article" date="2021" name="Genome Biol. Evol.">
        <title>A High-Quality Reference Genome for a Parasitic Bivalve with Doubly Uniparental Inheritance (Bivalvia: Unionida).</title>
        <authorList>
            <person name="Smith C.H."/>
        </authorList>
    </citation>
    <scope>NUCLEOTIDE SEQUENCE</scope>
    <source>
        <strain evidence="1">CHS0354</strain>
    </source>
</reference>
<keyword evidence="2" id="KW-1185">Reference proteome</keyword>
<dbReference type="Proteomes" id="UP001195483">
    <property type="component" value="Unassembled WGS sequence"/>
</dbReference>
<accession>A0AAE0RUF7</accession>
<protein>
    <submittedName>
        <fullName evidence="1">Uncharacterized protein</fullName>
    </submittedName>
</protein>
<proteinExistence type="predicted"/>
<evidence type="ECO:0000313" key="2">
    <source>
        <dbReference type="Proteomes" id="UP001195483"/>
    </source>
</evidence>
<reference evidence="1" key="2">
    <citation type="journal article" date="2021" name="Genome Biol. Evol.">
        <title>Developing a high-quality reference genome for a parasitic bivalve with doubly uniparental inheritance (Bivalvia: Unionida).</title>
        <authorList>
            <person name="Smith C.H."/>
        </authorList>
    </citation>
    <scope>NUCLEOTIDE SEQUENCE</scope>
    <source>
        <strain evidence="1">CHS0354</strain>
        <tissue evidence="1">Mantle</tissue>
    </source>
</reference>
<dbReference type="AlphaFoldDB" id="A0AAE0RUF7"/>